<dbReference type="AlphaFoldDB" id="A0A4R5EGE5"/>
<sequence>MCPGSRRRARCAPWPARPACCGTSSAGHDRAGAQGRGSFTAIVEPRRPHESPGRPGVPRPPLRPGPRLRPGRPARRPGPRRAGRLRRVLARVARPCGGGGRGRLGGAPEDDRFGAAALVVPSFGAHPVRLTLPCTGSGEAVRARYARHPETAEVLRYFDAATAAARITIPVHVAAALFDPAVPPPGQFAVHNAPAGPRELHVPATGHHDHPGVPAAERRLAASQKAFLCS</sequence>
<evidence type="ECO:0000256" key="1">
    <source>
        <dbReference type="SAM" id="MobiDB-lite"/>
    </source>
</evidence>
<proteinExistence type="predicted"/>
<comment type="caution">
    <text evidence="3">The sequence shown here is derived from an EMBL/GenBank/DDBJ whole genome shotgun (WGS) entry which is preliminary data.</text>
</comment>
<evidence type="ECO:0000313" key="3">
    <source>
        <dbReference type="EMBL" id="TDE33342.1"/>
    </source>
</evidence>
<feature type="domain" description="Acetyl xylan esterase" evidence="2">
    <location>
        <begin position="151"/>
        <end position="211"/>
    </location>
</feature>
<evidence type="ECO:0000259" key="2">
    <source>
        <dbReference type="Pfam" id="PF05448"/>
    </source>
</evidence>
<dbReference type="EMBL" id="SMLD01000159">
    <property type="protein sequence ID" value="TDE33342.1"/>
    <property type="molecule type" value="Genomic_DNA"/>
</dbReference>
<feature type="compositionally biased region" description="Basic residues" evidence="1">
    <location>
        <begin position="1"/>
        <end position="10"/>
    </location>
</feature>
<dbReference type="SUPFAM" id="SSF53474">
    <property type="entry name" value="alpha/beta-Hydrolases"/>
    <property type="match status" value="1"/>
</dbReference>
<evidence type="ECO:0000313" key="4">
    <source>
        <dbReference type="Proteomes" id="UP000295136"/>
    </source>
</evidence>
<dbReference type="Proteomes" id="UP000295136">
    <property type="component" value="Unassembled WGS sequence"/>
</dbReference>
<gene>
    <name evidence="3" type="ORF">E1295_38305</name>
</gene>
<accession>A0A4R5EGE5</accession>
<keyword evidence="4" id="KW-1185">Reference proteome</keyword>
<organism evidence="3 4">
    <name type="scientific">Nonomuraea mesophila</name>
    <dbReference type="NCBI Taxonomy" id="2530382"/>
    <lineage>
        <taxon>Bacteria</taxon>
        <taxon>Bacillati</taxon>
        <taxon>Actinomycetota</taxon>
        <taxon>Actinomycetes</taxon>
        <taxon>Streptosporangiales</taxon>
        <taxon>Streptosporangiaceae</taxon>
        <taxon>Nonomuraea</taxon>
    </lineage>
</organism>
<dbReference type="InterPro" id="IPR029058">
    <property type="entry name" value="AB_hydrolase_fold"/>
</dbReference>
<dbReference type="Gene3D" id="3.40.50.1820">
    <property type="entry name" value="alpha/beta hydrolase"/>
    <property type="match status" value="1"/>
</dbReference>
<reference evidence="3 4" key="1">
    <citation type="submission" date="2019-03" db="EMBL/GenBank/DDBJ databases">
        <title>Draft genome sequences of novel Actinobacteria.</title>
        <authorList>
            <person name="Sahin N."/>
            <person name="Ay H."/>
            <person name="Saygin H."/>
        </authorList>
    </citation>
    <scope>NUCLEOTIDE SEQUENCE [LARGE SCALE GENOMIC DNA]</scope>
    <source>
        <strain evidence="3 4">6K102</strain>
    </source>
</reference>
<dbReference type="InterPro" id="IPR008391">
    <property type="entry name" value="AXE1_dom"/>
</dbReference>
<dbReference type="Pfam" id="PF05448">
    <property type="entry name" value="AXE1"/>
    <property type="match status" value="1"/>
</dbReference>
<protein>
    <recommendedName>
        <fullName evidence="2">Acetyl xylan esterase domain-containing protein</fullName>
    </recommendedName>
</protein>
<name>A0A4R5EGE5_9ACTN</name>
<feature type="compositionally biased region" description="Pro residues" evidence="1">
    <location>
        <begin position="55"/>
        <end position="64"/>
    </location>
</feature>
<feature type="compositionally biased region" description="Low complexity" evidence="1">
    <location>
        <begin position="11"/>
        <end position="21"/>
    </location>
</feature>
<feature type="compositionally biased region" description="Basic residues" evidence="1">
    <location>
        <begin position="69"/>
        <end position="84"/>
    </location>
</feature>
<feature type="region of interest" description="Disordered" evidence="1">
    <location>
        <begin position="1"/>
        <end position="84"/>
    </location>
</feature>